<evidence type="ECO:0000313" key="3">
    <source>
        <dbReference type="Proteomes" id="UP001499930"/>
    </source>
</evidence>
<keyword evidence="3" id="KW-1185">Reference proteome</keyword>
<reference evidence="2 3" key="1">
    <citation type="journal article" date="2019" name="Int. J. Syst. Evol. Microbiol.">
        <title>The Global Catalogue of Microorganisms (GCM) 10K type strain sequencing project: providing services to taxonomists for standard genome sequencing and annotation.</title>
        <authorList>
            <consortium name="The Broad Institute Genomics Platform"/>
            <consortium name="The Broad Institute Genome Sequencing Center for Infectious Disease"/>
            <person name="Wu L."/>
            <person name="Ma J."/>
        </authorList>
    </citation>
    <scope>NUCLEOTIDE SEQUENCE [LARGE SCALE GENOMIC DNA]</scope>
    <source>
        <strain evidence="2 3">JCM 3106</strain>
    </source>
</reference>
<evidence type="ECO:0000256" key="1">
    <source>
        <dbReference type="SAM" id="MobiDB-lite"/>
    </source>
</evidence>
<evidence type="ECO:0000313" key="2">
    <source>
        <dbReference type="EMBL" id="GAA2988050.1"/>
    </source>
</evidence>
<accession>A0ABN3XQM3</accession>
<sequence>MQEVNELVAGADVDRVGGDQPADDACRRGCRRFRKTLVQHRVVQVGDGGLAFALITAAQRGQVAGGVSGQAIGRGFFFPMLSIMDILPGTNP</sequence>
<organism evidence="2 3">
    <name type="scientific">Streptosporangium longisporum</name>
    <dbReference type="NCBI Taxonomy" id="46187"/>
    <lineage>
        <taxon>Bacteria</taxon>
        <taxon>Bacillati</taxon>
        <taxon>Actinomycetota</taxon>
        <taxon>Actinomycetes</taxon>
        <taxon>Streptosporangiales</taxon>
        <taxon>Streptosporangiaceae</taxon>
        <taxon>Streptosporangium</taxon>
    </lineage>
</organism>
<dbReference type="Proteomes" id="UP001499930">
    <property type="component" value="Unassembled WGS sequence"/>
</dbReference>
<protein>
    <submittedName>
        <fullName evidence="2">Uncharacterized protein</fullName>
    </submittedName>
</protein>
<name>A0ABN3XQM3_9ACTN</name>
<proteinExistence type="predicted"/>
<dbReference type="EMBL" id="BAAAWD010000002">
    <property type="protein sequence ID" value="GAA2988050.1"/>
    <property type="molecule type" value="Genomic_DNA"/>
</dbReference>
<comment type="caution">
    <text evidence="2">The sequence shown here is derived from an EMBL/GenBank/DDBJ whole genome shotgun (WGS) entry which is preliminary data.</text>
</comment>
<gene>
    <name evidence="2" type="ORF">GCM10017559_04890</name>
</gene>
<feature type="region of interest" description="Disordered" evidence="1">
    <location>
        <begin position="1"/>
        <end position="24"/>
    </location>
</feature>